<gene>
    <name evidence="8" type="primary">sigA2_2</name>
    <name evidence="8" type="ORF">C1752_00310</name>
</gene>
<keyword evidence="4" id="KW-0804">Transcription</keyword>
<dbReference type="Proteomes" id="UP000248857">
    <property type="component" value="Unassembled WGS sequence"/>
</dbReference>
<name>A0A2W1K5Z2_9CYAN</name>
<feature type="domain" description="RNA polymerase sigma-70 region 3" evidence="5">
    <location>
        <begin position="141"/>
        <end position="216"/>
    </location>
</feature>
<dbReference type="InterPro" id="IPR007624">
    <property type="entry name" value="RNA_pol_sigma70_r3"/>
</dbReference>
<dbReference type="InterPro" id="IPR007627">
    <property type="entry name" value="RNA_pol_sigma70_r2"/>
</dbReference>
<evidence type="ECO:0000313" key="8">
    <source>
        <dbReference type="EMBL" id="PZD75211.1"/>
    </source>
</evidence>
<dbReference type="EMBL" id="PQWO01000001">
    <property type="protein sequence ID" value="PZD75211.1"/>
    <property type="molecule type" value="Genomic_DNA"/>
</dbReference>
<evidence type="ECO:0000256" key="2">
    <source>
        <dbReference type="ARBA" id="ARBA00023082"/>
    </source>
</evidence>
<evidence type="ECO:0000259" key="7">
    <source>
        <dbReference type="Pfam" id="PF04545"/>
    </source>
</evidence>
<dbReference type="Pfam" id="PF04542">
    <property type="entry name" value="Sigma70_r2"/>
    <property type="match status" value="1"/>
</dbReference>
<dbReference type="Gene3D" id="1.10.10.10">
    <property type="entry name" value="Winged helix-like DNA-binding domain superfamily/Winged helix DNA-binding domain"/>
    <property type="match status" value="2"/>
</dbReference>
<dbReference type="InterPro" id="IPR000943">
    <property type="entry name" value="RNA_pol_sigma70"/>
</dbReference>
<organism evidence="8 9">
    <name type="scientific">Acaryochloris thomasi RCC1774</name>
    <dbReference type="NCBI Taxonomy" id="1764569"/>
    <lineage>
        <taxon>Bacteria</taxon>
        <taxon>Bacillati</taxon>
        <taxon>Cyanobacteriota</taxon>
        <taxon>Cyanophyceae</taxon>
        <taxon>Acaryochloridales</taxon>
        <taxon>Acaryochloridaceae</taxon>
        <taxon>Acaryochloris</taxon>
        <taxon>Acaryochloris thomasi</taxon>
    </lineage>
</organism>
<dbReference type="CDD" id="cd06171">
    <property type="entry name" value="Sigma70_r4"/>
    <property type="match status" value="1"/>
</dbReference>
<feature type="domain" description="RNA polymerase sigma-70 region 4" evidence="7">
    <location>
        <begin position="229"/>
        <end position="282"/>
    </location>
</feature>
<keyword evidence="2" id="KW-0731">Sigma factor</keyword>
<dbReference type="InterPro" id="IPR050239">
    <property type="entry name" value="Sigma-70_RNA_pol_init_factors"/>
</dbReference>
<evidence type="ECO:0000256" key="3">
    <source>
        <dbReference type="ARBA" id="ARBA00023125"/>
    </source>
</evidence>
<dbReference type="GO" id="GO:0003677">
    <property type="term" value="F:DNA binding"/>
    <property type="evidence" value="ECO:0007669"/>
    <property type="project" value="UniProtKB-KW"/>
</dbReference>
<dbReference type="SUPFAM" id="SSF88659">
    <property type="entry name" value="Sigma3 and sigma4 domains of RNA polymerase sigma factors"/>
    <property type="match status" value="2"/>
</dbReference>
<dbReference type="AlphaFoldDB" id="A0A2W1K5Z2"/>
<dbReference type="InterPro" id="IPR013324">
    <property type="entry name" value="RNA_pol_sigma_r3/r4-like"/>
</dbReference>
<keyword evidence="1" id="KW-0805">Transcription regulation</keyword>
<sequence length="294" mass="33566">MTHDQEIIYGKQVQQMMSVLAKKEELEAEGPVTHAAWAKAVDLEEAELTQIMKQGQRAREKMVRANLRLVVSIAKKYLNRNLDMMDLVQEGSVGLHRGVEKFDPMQGYRFSTYAYWWIRQAMTRAIAQQARTIRLPIHIVEKLNKIKKTQRNLTQSLGRKATTEEVATALDLEPAKVRKFLKVARPTLSLDMRVGTEQNTDLIELLEDEGDSPDDYVSKASLSRDMQTAMEKLTPRAQAVLEMRFGLGGTPPMTLAAIGDQLDISRERVRQLQRQAITYLRKNHRSDLQAYLVS</sequence>
<keyword evidence="9" id="KW-1185">Reference proteome</keyword>
<feature type="domain" description="RNA polymerase sigma-70 region 2" evidence="6">
    <location>
        <begin position="62"/>
        <end position="132"/>
    </location>
</feature>
<protein>
    <submittedName>
        <fullName evidence="8">RNA polymerase sigma factor SigA2</fullName>
    </submittedName>
</protein>
<dbReference type="GO" id="GO:0016987">
    <property type="term" value="F:sigma factor activity"/>
    <property type="evidence" value="ECO:0007669"/>
    <property type="project" value="UniProtKB-KW"/>
</dbReference>
<dbReference type="PANTHER" id="PTHR30603:SF60">
    <property type="entry name" value="RNA POLYMERASE SIGMA FACTOR RPOD"/>
    <property type="match status" value="1"/>
</dbReference>
<dbReference type="InterPro" id="IPR013325">
    <property type="entry name" value="RNA_pol_sigma_r2"/>
</dbReference>
<dbReference type="GO" id="GO:0006352">
    <property type="term" value="P:DNA-templated transcription initiation"/>
    <property type="evidence" value="ECO:0007669"/>
    <property type="project" value="InterPro"/>
</dbReference>
<dbReference type="Pfam" id="PF04545">
    <property type="entry name" value="Sigma70_r4"/>
    <property type="match status" value="1"/>
</dbReference>
<dbReference type="InterPro" id="IPR036388">
    <property type="entry name" value="WH-like_DNA-bd_sf"/>
</dbReference>
<dbReference type="PANTHER" id="PTHR30603">
    <property type="entry name" value="RNA POLYMERASE SIGMA FACTOR RPO"/>
    <property type="match status" value="1"/>
</dbReference>
<dbReference type="SUPFAM" id="SSF88946">
    <property type="entry name" value="Sigma2 domain of RNA polymerase sigma factors"/>
    <property type="match status" value="1"/>
</dbReference>
<comment type="caution">
    <text evidence="8">The sequence shown here is derived from an EMBL/GenBank/DDBJ whole genome shotgun (WGS) entry which is preliminary data.</text>
</comment>
<dbReference type="PRINTS" id="PR00046">
    <property type="entry name" value="SIGMA70FCT"/>
</dbReference>
<evidence type="ECO:0000256" key="1">
    <source>
        <dbReference type="ARBA" id="ARBA00023015"/>
    </source>
</evidence>
<dbReference type="NCBIfam" id="TIGR02997">
    <property type="entry name" value="Sig70-cyanoRpoD"/>
    <property type="match status" value="1"/>
</dbReference>
<dbReference type="InterPro" id="IPR017848">
    <property type="entry name" value="RNA_pol_sigma_RpoD/SigA_cyanob"/>
</dbReference>
<evidence type="ECO:0000259" key="6">
    <source>
        <dbReference type="Pfam" id="PF04542"/>
    </source>
</evidence>
<accession>A0A2W1K5Z2</accession>
<dbReference type="NCBIfam" id="TIGR02937">
    <property type="entry name" value="sigma70-ECF"/>
    <property type="match status" value="1"/>
</dbReference>
<dbReference type="Gene3D" id="1.10.601.10">
    <property type="entry name" value="RNA Polymerase Primary Sigma Factor"/>
    <property type="match status" value="1"/>
</dbReference>
<evidence type="ECO:0000313" key="9">
    <source>
        <dbReference type="Proteomes" id="UP000248857"/>
    </source>
</evidence>
<dbReference type="InterPro" id="IPR007630">
    <property type="entry name" value="RNA_pol_sigma70_r4"/>
</dbReference>
<evidence type="ECO:0000259" key="5">
    <source>
        <dbReference type="Pfam" id="PF04539"/>
    </source>
</evidence>
<keyword evidence="3" id="KW-0238">DNA-binding</keyword>
<dbReference type="Pfam" id="PF04539">
    <property type="entry name" value="Sigma70_r3"/>
    <property type="match status" value="1"/>
</dbReference>
<evidence type="ECO:0000256" key="4">
    <source>
        <dbReference type="ARBA" id="ARBA00023163"/>
    </source>
</evidence>
<dbReference type="InterPro" id="IPR014284">
    <property type="entry name" value="RNA_pol_sigma-70_dom"/>
</dbReference>
<reference evidence="8 9" key="1">
    <citation type="journal article" date="2018" name="Sci. Rep.">
        <title>A novel species of the marine cyanobacterium Acaryochloris with a unique pigment content and lifestyle.</title>
        <authorList>
            <person name="Partensky F."/>
            <person name="Six C."/>
            <person name="Ratin M."/>
            <person name="Garczarek L."/>
            <person name="Vaulot D."/>
            <person name="Probert I."/>
            <person name="Calteau A."/>
            <person name="Gourvil P."/>
            <person name="Marie D."/>
            <person name="Grebert T."/>
            <person name="Bouchier C."/>
            <person name="Le Panse S."/>
            <person name="Gachenot M."/>
            <person name="Rodriguez F."/>
            <person name="Garrido J.L."/>
        </authorList>
    </citation>
    <scope>NUCLEOTIDE SEQUENCE [LARGE SCALE GENOMIC DNA]</scope>
    <source>
        <strain evidence="8 9">RCC1774</strain>
    </source>
</reference>
<proteinExistence type="predicted"/>